<dbReference type="InterPro" id="IPR036286">
    <property type="entry name" value="LexA/Signal_pep-like_sf"/>
</dbReference>
<dbReference type="EMBL" id="RBAH01000003">
    <property type="protein sequence ID" value="RKN85890.1"/>
    <property type="molecule type" value="Genomic_DNA"/>
</dbReference>
<evidence type="ECO:0008006" key="3">
    <source>
        <dbReference type="Google" id="ProtNLM"/>
    </source>
</evidence>
<evidence type="ECO:0000313" key="2">
    <source>
        <dbReference type="Proteomes" id="UP000282311"/>
    </source>
</evidence>
<comment type="caution">
    <text evidence="1">The sequence shown here is derived from an EMBL/GenBank/DDBJ whole genome shotgun (WGS) entry which is preliminary data.</text>
</comment>
<dbReference type="AlphaFoldDB" id="A0A3B0CLP0"/>
<accession>A0A3B0CLP0</accession>
<keyword evidence="2" id="KW-1185">Reference proteome</keyword>
<organism evidence="1 2">
    <name type="scientific">Paenibacillus ginsengarvi</name>
    <dbReference type="NCBI Taxonomy" id="400777"/>
    <lineage>
        <taxon>Bacteria</taxon>
        <taxon>Bacillati</taxon>
        <taxon>Bacillota</taxon>
        <taxon>Bacilli</taxon>
        <taxon>Bacillales</taxon>
        <taxon>Paenibacillaceae</taxon>
        <taxon>Paenibacillus</taxon>
    </lineage>
</organism>
<dbReference type="SUPFAM" id="SSF51306">
    <property type="entry name" value="LexA/Signal peptidase"/>
    <property type="match status" value="1"/>
</dbReference>
<dbReference type="OrthoDB" id="2606296at2"/>
<dbReference type="Proteomes" id="UP000282311">
    <property type="component" value="Unassembled WGS sequence"/>
</dbReference>
<protein>
    <recommendedName>
        <fullName evidence="3">Peptidase S24/S26A/S26B/S26C domain-containing protein</fullName>
    </recommendedName>
</protein>
<gene>
    <name evidence="1" type="ORF">D7M11_06035</name>
</gene>
<dbReference type="RefSeq" id="WP_120746258.1">
    <property type="nucleotide sequence ID" value="NZ_RBAH01000003.1"/>
</dbReference>
<evidence type="ECO:0000313" key="1">
    <source>
        <dbReference type="EMBL" id="RKN85890.1"/>
    </source>
</evidence>
<reference evidence="1 2" key="1">
    <citation type="journal article" date="2007" name="Int. J. Syst. Evol. Microbiol.">
        <title>Paenibacillus ginsengarvi sp. nov., isolated from soil from ginseng cultivation.</title>
        <authorList>
            <person name="Yoon M.H."/>
            <person name="Ten L.N."/>
            <person name="Im W.T."/>
        </authorList>
    </citation>
    <scope>NUCLEOTIDE SEQUENCE [LARGE SCALE GENOMIC DNA]</scope>
    <source>
        <strain evidence="1 2">KCTC 13059</strain>
    </source>
</reference>
<proteinExistence type="predicted"/>
<sequence>MIPNKVIPVATTGFTRKWFTLDLESTDLASYPHLRLSGYSQALFALSLGDSGFVSLGVTRGDYLLFSTSAPLRSAGQISLIRQEDEYIIRETYWDGDTTLLRVPGDTFPPLRLPTENIRITAVLDSVVKGDELAPVVYFG</sequence>
<name>A0A3B0CLP0_9BACL</name>